<evidence type="ECO:0000313" key="2">
    <source>
        <dbReference type="Proteomes" id="UP001054837"/>
    </source>
</evidence>
<accession>A0AAV4SGN2</accession>
<dbReference type="Proteomes" id="UP001054837">
    <property type="component" value="Unassembled WGS sequence"/>
</dbReference>
<protein>
    <submittedName>
        <fullName evidence="1">Uncharacterized protein</fullName>
    </submittedName>
</protein>
<gene>
    <name evidence="1" type="ORF">CDAR_435351</name>
</gene>
<reference evidence="1 2" key="1">
    <citation type="submission" date="2021-06" db="EMBL/GenBank/DDBJ databases">
        <title>Caerostris darwini draft genome.</title>
        <authorList>
            <person name="Kono N."/>
            <person name="Arakawa K."/>
        </authorList>
    </citation>
    <scope>NUCLEOTIDE SEQUENCE [LARGE SCALE GENOMIC DNA]</scope>
</reference>
<organism evidence="1 2">
    <name type="scientific">Caerostris darwini</name>
    <dbReference type="NCBI Taxonomy" id="1538125"/>
    <lineage>
        <taxon>Eukaryota</taxon>
        <taxon>Metazoa</taxon>
        <taxon>Ecdysozoa</taxon>
        <taxon>Arthropoda</taxon>
        <taxon>Chelicerata</taxon>
        <taxon>Arachnida</taxon>
        <taxon>Araneae</taxon>
        <taxon>Araneomorphae</taxon>
        <taxon>Entelegynae</taxon>
        <taxon>Araneoidea</taxon>
        <taxon>Araneidae</taxon>
        <taxon>Caerostris</taxon>
    </lineage>
</organism>
<keyword evidence="2" id="KW-1185">Reference proteome</keyword>
<dbReference type="EMBL" id="BPLQ01007882">
    <property type="protein sequence ID" value="GIY32950.1"/>
    <property type="molecule type" value="Genomic_DNA"/>
</dbReference>
<comment type="caution">
    <text evidence="1">The sequence shown here is derived from an EMBL/GenBank/DDBJ whole genome shotgun (WGS) entry which is preliminary data.</text>
</comment>
<proteinExistence type="predicted"/>
<sequence length="92" mass="10699">MNWNQLVKRLFMSTSVKWRKPTVCYLLKVNGDQLLVLIQEYMSSTVYKETSLSSLVKEFKNKQAIEEKWLVQNITNSILNGDSNSVYDVSFS</sequence>
<evidence type="ECO:0000313" key="1">
    <source>
        <dbReference type="EMBL" id="GIY32950.1"/>
    </source>
</evidence>
<name>A0AAV4SGN2_9ARAC</name>
<dbReference type="AlphaFoldDB" id="A0AAV4SGN2"/>